<evidence type="ECO:0000256" key="2">
    <source>
        <dbReference type="ARBA" id="ARBA00022801"/>
    </source>
</evidence>
<evidence type="ECO:0000256" key="1">
    <source>
        <dbReference type="ARBA" id="ARBA00022670"/>
    </source>
</evidence>
<dbReference type="eggNOG" id="COG1404">
    <property type="taxonomic scope" value="Bacteria"/>
</dbReference>
<feature type="active site" description="Charge relay system" evidence="4 5">
    <location>
        <position position="268"/>
    </location>
</feature>
<dbReference type="Pfam" id="PF00082">
    <property type="entry name" value="Peptidase_S8"/>
    <property type="match status" value="1"/>
</dbReference>
<evidence type="ECO:0000256" key="4">
    <source>
        <dbReference type="PIRSR" id="PIRSR615500-1"/>
    </source>
</evidence>
<evidence type="ECO:0000259" key="7">
    <source>
        <dbReference type="Pfam" id="PF00082"/>
    </source>
</evidence>
<dbReference type="PROSITE" id="PS00138">
    <property type="entry name" value="SUBTILASE_SER"/>
    <property type="match status" value="1"/>
</dbReference>
<feature type="active site" description="Charge relay system" evidence="4 5">
    <location>
        <position position="235"/>
    </location>
</feature>
<comment type="similarity">
    <text evidence="5 6">Belongs to the peptidase S8 family.</text>
</comment>
<dbReference type="RefSeq" id="WP_013407356.1">
    <property type="nucleotide sequence ID" value="NC_014655.1"/>
</dbReference>
<evidence type="ECO:0000256" key="5">
    <source>
        <dbReference type="PROSITE-ProRule" id="PRU01240"/>
    </source>
</evidence>
<reference key="1">
    <citation type="submission" date="2010-11" db="EMBL/GenBank/DDBJ databases">
        <title>The complete genome of Leadbetterella byssophila DSM 17132.</title>
        <authorList>
            <consortium name="US DOE Joint Genome Institute (JGI-PGF)"/>
            <person name="Lucas S."/>
            <person name="Copeland A."/>
            <person name="Lapidus A."/>
            <person name="Glavina del Rio T."/>
            <person name="Dalin E."/>
            <person name="Tice H."/>
            <person name="Bruce D."/>
            <person name="Goodwin L."/>
            <person name="Pitluck S."/>
            <person name="Kyrpides N."/>
            <person name="Mavromatis K."/>
            <person name="Ivanova N."/>
            <person name="Teshima H."/>
            <person name="Brettin T."/>
            <person name="Detter J.C."/>
            <person name="Han C."/>
            <person name="Tapia R."/>
            <person name="Land M."/>
            <person name="Hauser L."/>
            <person name="Markowitz V."/>
            <person name="Cheng J.-F."/>
            <person name="Hugenholtz P."/>
            <person name="Woyke T."/>
            <person name="Wu D."/>
            <person name="Tindall B."/>
            <person name="Pomrenke H.G."/>
            <person name="Brambilla E."/>
            <person name="Klenk H.-P."/>
            <person name="Eisen J.A."/>
        </authorList>
    </citation>
    <scope>NUCLEOTIDE SEQUENCE [LARGE SCALE GENOMIC DNA]</scope>
    <source>
        <strain>DSM 17132</strain>
    </source>
</reference>
<dbReference type="Proteomes" id="UP000007435">
    <property type="component" value="Chromosome"/>
</dbReference>
<dbReference type="SUPFAM" id="SSF52743">
    <property type="entry name" value="Subtilisin-like"/>
    <property type="match status" value="1"/>
</dbReference>
<dbReference type="PANTHER" id="PTHR42884">
    <property type="entry name" value="PROPROTEIN CONVERTASE SUBTILISIN/KEXIN-RELATED"/>
    <property type="match status" value="1"/>
</dbReference>
<keyword evidence="10" id="KW-1185">Reference proteome</keyword>
<dbReference type="Gene3D" id="2.60.40.1080">
    <property type="match status" value="1"/>
</dbReference>
<dbReference type="InterPro" id="IPR023828">
    <property type="entry name" value="Peptidase_S8_Ser-AS"/>
</dbReference>
<dbReference type="PROSITE" id="PS00136">
    <property type="entry name" value="SUBTILASE_ASP"/>
    <property type="match status" value="1"/>
</dbReference>
<gene>
    <name evidence="9" type="ordered locus">Lbys_0531</name>
</gene>
<dbReference type="STRING" id="649349.Lbys_0531"/>
<dbReference type="PROSITE" id="PS51892">
    <property type="entry name" value="SUBTILASE"/>
    <property type="match status" value="1"/>
</dbReference>
<evidence type="ECO:0000259" key="8">
    <source>
        <dbReference type="Pfam" id="PF18962"/>
    </source>
</evidence>
<dbReference type="OrthoDB" id="9813435at2"/>
<accession>E4RXF7</accession>
<dbReference type="AlphaFoldDB" id="E4RXF7"/>
<evidence type="ECO:0000313" key="10">
    <source>
        <dbReference type="Proteomes" id="UP000007435"/>
    </source>
</evidence>
<dbReference type="InterPro" id="IPR022398">
    <property type="entry name" value="Peptidase_S8_His-AS"/>
</dbReference>
<sequence>MRKYILLLLLAIGVLPGFSQKFYRYVDNEKDILTISGDKFFVSLKDSTYAENLSRVNFISKLDRIDNKGTYLISSTRKIDFSEVFEHLKNDSYVEFLSPVISSNGKEMGGYTSKIIIKTKNEMSLEDIENIVDKYGLRVFEYSKFDKTTVFLQSKEKDASKNQEIANALHSSGIFEYADPNYLLFVNPASDPLYSSQWHLNNTGQVGGTTGEDIKAPGAWTVTTGSSSIKIAILDSGVDLDHEDLTDNMGAGYDATGGSSNGDDWYFHGTAVAGVAAARGDNSKGVRGVAYYSTIIPVRFYNSASGWSTTESGYLQSAIQWIRTGNRADIINMSFTITQTTSLNSEINTAASSGRGGKGIVMVASSGNNNSTSIGYPSSNSNVISVGASNQFRQRVSPTSSDGTSDSDFLGSNYGSGLDIVAPGLNIRSTNIAGTIPANFYLYYKGTSYSAPQVSGAAALVLSVNSNLTREQVKNILESTADKIGTYTYSSGAGENPSLTWNSEMGYGRLNACRAVTIAKAGKINGSDLVCSNSTFTLDAIPAGATISWSSSNTGILTINSSTGVATRVGSGSGSVTITSTLNASCGSVQLTKVVWVGNPDLTKRINGTIAGTTPVNPGNLYNLTAESQSPSTSFNYNNYTGSGDMVIDIYYPNSANTQMYVYGTSTNGSRHVRVTATNSCGSYYQDFVFYIPSFFKSVYPNPAKDYLTLDFNDLTEKATLPDAIELYNEASMKKELVLNIDDVLKDTKNQQGNKYILDIKDLKRGVWYLHAVKKGYKTEVIRLLFE</sequence>
<dbReference type="EMBL" id="CP002305">
    <property type="protein sequence ID" value="ADQ16302.1"/>
    <property type="molecule type" value="Genomic_DNA"/>
</dbReference>
<reference evidence="9 10" key="2">
    <citation type="journal article" date="2011" name="Stand. Genomic Sci.">
        <title>Complete genome sequence of Leadbetterella byssophila type strain (4M15).</title>
        <authorList>
            <person name="Abt B."/>
            <person name="Teshima H."/>
            <person name="Lucas S."/>
            <person name="Lapidus A."/>
            <person name="Del Rio T.G."/>
            <person name="Nolan M."/>
            <person name="Tice H."/>
            <person name="Cheng J.F."/>
            <person name="Pitluck S."/>
            <person name="Liolios K."/>
            <person name="Pagani I."/>
            <person name="Ivanova N."/>
            <person name="Mavromatis K."/>
            <person name="Pati A."/>
            <person name="Tapia R."/>
            <person name="Han C."/>
            <person name="Goodwin L."/>
            <person name="Chen A."/>
            <person name="Palaniappan K."/>
            <person name="Land M."/>
            <person name="Hauser L."/>
            <person name="Chang Y.J."/>
            <person name="Jeffries C.D."/>
            <person name="Rohde M."/>
            <person name="Goker M."/>
            <person name="Tindall B.J."/>
            <person name="Detter J.C."/>
            <person name="Woyke T."/>
            <person name="Bristow J."/>
            <person name="Eisen J.A."/>
            <person name="Markowitz V."/>
            <person name="Hugenholtz P."/>
            <person name="Klenk H.P."/>
            <person name="Kyrpides N.C."/>
        </authorList>
    </citation>
    <scope>NUCLEOTIDE SEQUENCE [LARGE SCALE GENOMIC DNA]</scope>
    <source>
        <strain evidence="10">DSM 17132 / JCM 16389 / KACC 11308 / NBRC 106382 / 4M15</strain>
    </source>
</reference>
<dbReference type="InterPro" id="IPR000209">
    <property type="entry name" value="Peptidase_S8/S53_dom"/>
</dbReference>
<dbReference type="KEGG" id="lby:Lbys_0531"/>
<feature type="active site" description="Charge relay system" evidence="4 5">
    <location>
        <position position="448"/>
    </location>
</feature>
<dbReference type="PANTHER" id="PTHR42884:SF14">
    <property type="entry name" value="NEUROENDOCRINE CONVERTASE 1"/>
    <property type="match status" value="1"/>
</dbReference>
<dbReference type="GO" id="GO:0016020">
    <property type="term" value="C:membrane"/>
    <property type="evidence" value="ECO:0007669"/>
    <property type="project" value="TreeGrafter"/>
</dbReference>
<organism evidence="9 10">
    <name type="scientific">Leadbetterella byssophila (strain DSM 17132 / JCM 16389 / KACC 11308 / NBRC 106382 / 4M15)</name>
    <dbReference type="NCBI Taxonomy" id="649349"/>
    <lineage>
        <taxon>Bacteria</taxon>
        <taxon>Pseudomonadati</taxon>
        <taxon>Bacteroidota</taxon>
        <taxon>Cytophagia</taxon>
        <taxon>Cytophagales</taxon>
        <taxon>Leadbetterellaceae</taxon>
        <taxon>Leadbetterella</taxon>
    </lineage>
</organism>
<evidence type="ECO:0000256" key="3">
    <source>
        <dbReference type="ARBA" id="ARBA00022825"/>
    </source>
</evidence>
<dbReference type="InterPro" id="IPR023827">
    <property type="entry name" value="Peptidase_S8_Asp-AS"/>
</dbReference>
<dbReference type="PROSITE" id="PS00137">
    <property type="entry name" value="SUBTILASE_HIS"/>
    <property type="match status" value="1"/>
</dbReference>
<dbReference type="InterPro" id="IPR015500">
    <property type="entry name" value="Peptidase_S8_subtilisin-rel"/>
</dbReference>
<dbReference type="GO" id="GO:0004252">
    <property type="term" value="F:serine-type endopeptidase activity"/>
    <property type="evidence" value="ECO:0007669"/>
    <property type="project" value="UniProtKB-UniRule"/>
</dbReference>
<feature type="domain" description="Secretion system C-terminal sorting" evidence="8">
    <location>
        <begin position="699"/>
        <end position="777"/>
    </location>
</feature>
<protein>
    <submittedName>
        <fullName evidence="9">Peptidase S8 and S53 subtilisin kexin sedolisin</fullName>
    </submittedName>
</protein>
<name>E4RXF7_LEAB4</name>
<dbReference type="PRINTS" id="PR00723">
    <property type="entry name" value="SUBTILISIN"/>
</dbReference>
<keyword evidence="1 5" id="KW-0645">Protease</keyword>
<dbReference type="HOGENOM" id="CLU_011263_10_0_10"/>
<keyword evidence="3 5" id="KW-0720">Serine protease</keyword>
<evidence type="ECO:0000256" key="6">
    <source>
        <dbReference type="RuleBase" id="RU003355"/>
    </source>
</evidence>
<proteinExistence type="inferred from homology"/>
<dbReference type="InterPro" id="IPR026444">
    <property type="entry name" value="Secre_tail"/>
</dbReference>
<dbReference type="Gene3D" id="3.40.50.200">
    <property type="entry name" value="Peptidase S8/S53 domain"/>
    <property type="match status" value="1"/>
</dbReference>
<keyword evidence="2 5" id="KW-0378">Hydrolase</keyword>
<feature type="domain" description="Peptidase S8/S53" evidence="7">
    <location>
        <begin position="227"/>
        <end position="508"/>
    </location>
</feature>
<evidence type="ECO:0000313" key="9">
    <source>
        <dbReference type="EMBL" id="ADQ16302.1"/>
    </source>
</evidence>
<dbReference type="GO" id="GO:0016485">
    <property type="term" value="P:protein processing"/>
    <property type="evidence" value="ECO:0007669"/>
    <property type="project" value="TreeGrafter"/>
</dbReference>
<dbReference type="InterPro" id="IPR036852">
    <property type="entry name" value="Peptidase_S8/S53_dom_sf"/>
</dbReference>
<dbReference type="Pfam" id="PF18962">
    <property type="entry name" value="Por_Secre_tail"/>
    <property type="match status" value="1"/>
</dbReference>